<dbReference type="PANTHER" id="PTHR43742:SF9">
    <property type="entry name" value="TETRATHIONATE REDUCTASE SUBUNIT A"/>
    <property type="match status" value="1"/>
</dbReference>
<comment type="caution">
    <text evidence="9">The sequence shown here is derived from an EMBL/GenBank/DDBJ whole genome shotgun (WGS) entry which is preliminary data.</text>
</comment>
<gene>
    <name evidence="9" type="ORF">ENJ96_06905</name>
</gene>
<evidence type="ECO:0000259" key="8">
    <source>
        <dbReference type="Pfam" id="PF01568"/>
    </source>
</evidence>
<proteinExistence type="inferred from homology"/>
<evidence type="ECO:0000256" key="6">
    <source>
        <dbReference type="ARBA" id="ARBA00023002"/>
    </source>
</evidence>
<dbReference type="Pfam" id="PF00384">
    <property type="entry name" value="Molybdopterin"/>
    <property type="match status" value="1"/>
</dbReference>
<evidence type="ECO:0000256" key="5">
    <source>
        <dbReference type="ARBA" id="ARBA00022729"/>
    </source>
</evidence>
<feature type="non-terminal residue" evidence="9">
    <location>
        <position position="1"/>
    </location>
</feature>
<reference evidence="9" key="1">
    <citation type="journal article" date="2020" name="mSystems">
        <title>Genome- and Community-Level Interaction Insights into Carbon Utilization and Element Cycling Functions of Hydrothermarchaeota in Hydrothermal Sediment.</title>
        <authorList>
            <person name="Zhou Z."/>
            <person name="Liu Y."/>
            <person name="Xu W."/>
            <person name="Pan J."/>
            <person name="Luo Z.H."/>
            <person name="Li M."/>
        </authorList>
    </citation>
    <scope>NUCLEOTIDE SEQUENCE [LARGE SCALE GENOMIC DNA]</scope>
    <source>
        <strain evidence="9">HyVt-533</strain>
    </source>
</reference>
<keyword evidence="2" id="KW-0408">Iron</keyword>
<dbReference type="InterPro" id="IPR050612">
    <property type="entry name" value="Prok_Mopterin_Oxidored"/>
</dbReference>
<keyword evidence="6" id="KW-0560">Oxidoreductase</keyword>
<evidence type="ECO:0000313" key="9">
    <source>
        <dbReference type="EMBL" id="HHI97565.1"/>
    </source>
</evidence>
<protein>
    <submittedName>
        <fullName evidence="9">Molybdopterin oxidoreductase</fullName>
    </submittedName>
</protein>
<dbReference type="Gene3D" id="2.40.40.20">
    <property type="match status" value="1"/>
</dbReference>
<keyword evidence="3" id="KW-0500">Molybdenum</keyword>
<keyword evidence="4" id="KW-0479">Metal-binding</keyword>
<dbReference type="SUPFAM" id="SSF53706">
    <property type="entry name" value="Formate dehydrogenase/DMSO reductase, domains 1-3"/>
    <property type="match status" value="1"/>
</dbReference>
<dbReference type="PANTHER" id="PTHR43742">
    <property type="entry name" value="TRIMETHYLAMINE-N-OXIDE REDUCTASE"/>
    <property type="match status" value="1"/>
</dbReference>
<name>A0A7V5P0G7_9BACT</name>
<keyword evidence="2" id="KW-0411">Iron-sulfur</keyword>
<accession>A0A7V5P0G7</accession>
<evidence type="ECO:0000256" key="2">
    <source>
        <dbReference type="ARBA" id="ARBA00022485"/>
    </source>
</evidence>
<comment type="similarity">
    <text evidence="1">Belongs to the prokaryotic molybdopterin-containing oxidoreductase family.</text>
</comment>
<dbReference type="GO" id="GO:0043546">
    <property type="term" value="F:molybdopterin cofactor binding"/>
    <property type="evidence" value="ECO:0007669"/>
    <property type="project" value="InterPro"/>
</dbReference>
<dbReference type="Proteomes" id="UP000886101">
    <property type="component" value="Unassembled WGS sequence"/>
</dbReference>
<dbReference type="GO" id="GO:0051539">
    <property type="term" value="F:4 iron, 4 sulfur cluster binding"/>
    <property type="evidence" value="ECO:0007669"/>
    <property type="project" value="UniProtKB-KW"/>
</dbReference>
<keyword evidence="2" id="KW-0004">4Fe-4S</keyword>
<organism evidence="9">
    <name type="scientific">Thermodesulfatator atlanticus</name>
    <dbReference type="NCBI Taxonomy" id="501497"/>
    <lineage>
        <taxon>Bacteria</taxon>
        <taxon>Pseudomonadati</taxon>
        <taxon>Thermodesulfobacteriota</taxon>
        <taxon>Thermodesulfobacteria</taxon>
        <taxon>Thermodesulfobacteriales</taxon>
        <taxon>Thermodesulfatatoraceae</taxon>
        <taxon>Thermodesulfatator</taxon>
    </lineage>
</organism>
<evidence type="ECO:0000256" key="3">
    <source>
        <dbReference type="ARBA" id="ARBA00022505"/>
    </source>
</evidence>
<dbReference type="Pfam" id="PF01568">
    <property type="entry name" value="Molydop_binding"/>
    <property type="match status" value="1"/>
</dbReference>
<dbReference type="InterPro" id="IPR006657">
    <property type="entry name" value="MoPterin_dinucl-bd_dom"/>
</dbReference>
<dbReference type="GO" id="GO:0016491">
    <property type="term" value="F:oxidoreductase activity"/>
    <property type="evidence" value="ECO:0007669"/>
    <property type="project" value="UniProtKB-KW"/>
</dbReference>
<dbReference type="InterPro" id="IPR009010">
    <property type="entry name" value="Asp_de-COase-like_dom_sf"/>
</dbReference>
<feature type="domain" description="Molybdopterin dinucleotide-binding" evidence="8">
    <location>
        <begin position="708"/>
        <end position="789"/>
    </location>
</feature>
<dbReference type="AlphaFoldDB" id="A0A7V5P0G7"/>
<evidence type="ECO:0000256" key="4">
    <source>
        <dbReference type="ARBA" id="ARBA00022723"/>
    </source>
</evidence>
<keyword evidence="5" id="KW-0732">Signal</keyword>
<dbReference type="Gene3D" id="3.40.50.740">
    <property type="match status" value="1"/>
</dbReference>
<evidence type="ECO:0000256" key="1">
    <source>
        <dbReference type="ARBA" id="ARBA00010312"/>
    </source>
</evidence>
<dbReference type="Gene3D" id="3.40.228.10">
    <property type="entry name" value="Dimethylsulfoxide Reductase, domain 2"/>
    <property type="match status" value="1"/>
</dbReference>
<sequence>ILRPLKRSGPRGSGRFEPISWEQLIQEISEGGQLFAHLGDERHYPGLKEFLKDRPIDPEAPELGPVRNRVVWLTGRSQAGRKHFIKRFVCQAVGSINHLPHTDICGIGFRMGNYILTDGAAVEFKADPDAAEYVLVFGSNFFSALQPGPSAYAARLIKRVQAGKAKYVVVDPRGHEALAHAHRWLPVRPGRDGALALGLLWVLLKEGRFHHRFLKIPNLEAAKRAGWNTHTNATHLVVETPEGERLLKAEEINLPGKGPVVVTAGGKLLPAESAEEALLEWEGEVKGLKVKTAFLRLKEEVFRYDLDFYAQESGIPSETIQEVAREFAAHGEKACAFAYHGAGNYVGGAYASFAIALLNVFAGNVNRRGGYLRNGPGLDWRKGIYDLKDFPGARKPRGVPISREKVAYESTSLFRRKGYPAELPWFPFTKGGLTVSALSGIDRKYPYQIGILFTYFFNPVYSIPGGKRFIATLKDQDKVPLHVSIDVTINESNLYADYIVPDVTYLEGHYGLLTPHAPAEHFVAVRTPVFEPKTGRTKDGRPFCLETFLIDLARACGLPGFGKKAIPEKGKGLCPLERAEDFYLRGIANLAHQARVAPAPQEERLLVEQNYPVARFKDILPDKTWAQVATVLIRGGVFYPSQEAFDPQGNLKNGVPHLYLFNERLARCRNPINGKPFSGTVSFKVACEAHGQIIEEMDQAFPFVLLSHKHRLHTQSRTICYEKALCLLPEPFLLVHEEDARKLGLRDGEMVRISSRHQPKPLNVRIKLTRALRPGCVAISHHYGHTQHGAQSLIVKGGEKVFLGGKKVMAGERLIPDLRRGAGLGVNQLSRLDESLFELPLVDLVGGIPDFSSTRIKIQKFV</sequence>
<dbReference type="SUPFAM" id="SSF50692">
    <property type="entry name" value="ADC-like"/>
    <property type="match status" value="1"/>
</dbReference>
<dbReference type="GO" id="GO:0046872">
    <property type="term" value="F:metal ion binding"/>
    <property type="evidence" value="ECO:0007669"/>
    <property type="project" value="UniProtKB-KW"/>
</dbReference>
<dbReference type="EMBL" id="DROK01000200">
    <property type="protein sequence ID" value="HHI97565.1"/>
    <property type="molecule type" value="Genomic_DNA"/>
</dbReference>
<feature type="domain" description="Molybdopterin oxidoreductase" evidence="7">
    <location>
        <begin position="82"/>
        <end position="513"/>
    </location>
</feature>
<dbReference type="InterPro" id="IPR006656">
    <property type="entry name" value="Mopterin_OxRdtase"/>
</dbReference>
<evidence type="ECO:0000259" key="7">
    <source>
        <dbReference type="Pfam" id="PF00384"/>
    </source>
</evidence>